<dbReference type="PROSITE" id="PS50158">
    <property type="entry name" value="ZF_CCHC"/>
    <property type="match status" value="1"/>
</dbReference>
<accession>A0A699ILD0</accession>
<proteinExistence type="predicted"/>
<feature type="compositionally biased region" description="Acidic residues" evidence="2">
    <location>
        <begin position="32"/>
        <end position="68"/>
    </location>
</feature>
<dbReference type="GO" id="GO:0003676">
    <property type="term" value="F:nucleic acid binding"/>
    <property type="evidence" value="ECO:0007669"/>
    <property type="project" value="InterPro"/>
</dbReference>
<dbReference type="InterPro" id="IPR001878">
    <property type="entry name" value="Znf_CCHC"/>
</dbReference>
<feature type="region of interest" description="Disordered" evidence="2">
    <location>
        <begin position="1"/>
        <end position="73"/>
    </location>
</feature>
<reference evidence="4" key="1">
    <citation type="journal article" date="2019" name="Sci. Rep.">
        <title>Draft genome of Tanacetum cinerariifolium, the natural source of mosquito coil.</title>
        <authorList>
            <person name="Yamashiro T."/>
            <person name="Shiraishi A."/>
            <person name="Satake H."/>
            <person name="Nakayama K."/>
        </authorList>
    </citation>
    <scope>NUCLEOTIDE SEQUENCE</scope>
</reference>
<dbReference type="EMBL" id="BKCJ010307264">
    <property type="protein sequence ID" value="GEZ66504.1"/>
    <property type="molecule type" value="Genomic_DNA"/>
</dbReference>
<dbReference type="Gene3D" id="2.40.70.10">
    <property type="entry name" value="Acid Proteases"/>
    <property type="match status" value="1"/>
</dbReference>
<keyword evidence="1" id="KW-0862">Zinc</keyword>
<keyword evidence="1" id="KW-0479">Metal-binding</keyword>
<comment type="caution">
    <text evidence="4">The sequence shown here is derived from an EMBL/GenBank/DDBJ whole genome shotgun (WGS) entry which is preliminary data.</text>
</comment>
<dbReference type="PANTHER" id="PTHR15503:SF45">
    <property type="entry name" value="RNA-DIRECTED DNA POLYMERASE HOMOLOG"/>
    <property type="match status" value="1"/>
</dbReference>
<organism evidence="4">
    <name type="scientific">Tanacetum cinerariifolium</name>
    <name type="common">Dalmatian daisy</name>
    <name type="synonym">Chrysanthemum cinerariifolium</name>
    <dbReference type="NCBI Taxonomy" id="118510"/>
    <lineage>
        <taxon>Eukaryota</taxon>
        <taxon>Viridiplantae</taxon>
        <taxon>Streptophyta</taxon>
        <taxon>Embryophyta</taxon>
        <taxon>Tracheophyta</taxon>
        <taxon>Spermatophyta</taxon>
        <taxon>Magnoliopsida</taxon>
        <taxon>eudicotyledons</taxon>
        <taxon>Gunneridae</taxon>
        <taxon>Pentapetalae</taxon>
        <taxon>asterids</taxon>
        <taxon>campanulids</taxon>
        <taxon>Asterales</taxon>
        <taxon>Asteraceae</taxon>
        <taxon>Asteroideae</taxon>
        <taxon>Anthemideae</taxon>
        <taxon>Anthemidinae</taxon>
        <taxon>Tanacetum</taxon>
    </lineage>
</organism>
<keyword evidence="1" id="KW-0863">Zinc-finger</keyword>
<dbReference type="AlphaFoldDB" id="A0A699ILD0"/>
<name>A0A699ILD0_TANCI</name>
<gene>
    <name evidence="4" type="ORF">Tci_538477</name>
</gene>
<dbReference type="Pfam" id="PF08284">
    <property type="entry name" value="RVP_2"/>
    <property type="match status" value="1"/>
</dbReference>
<evidence type="ECO:0000256" key="1">
    <source>
        <dbReference type="PROSITE-ProRule" id="PRU00047"/>
    </source>
</evidence>
<evidence type="ECO:0000256" key="2">
    <source>
        <dbReference type="SAM" id="MobiDB-lite"/>
    </source>
</evidence>
<protein>
    <recommendedName>
        <fullName evidence="3">CCHC-type domain-containing protein</fullName>
    </recommendedName>
</protein>
<dbReference type="InterPro" id="IPR032567">
    <property type="entry name" value="RTL1-rel"/>
</dbReference>
<evidence type="ECO:0000313" key="4">
    <source>
        <dbReference type="EMBL" id="GEZ66504.1"/>
    </source>
</evidence>
<dbReference type="InterPro" id="IPR021109">
    <property type="entry name" value="Peptidase_aspartic_dom_sf"/>
</dbReference>
<sequence>MVNVFPPNHVDDVPVVEPDQHKDVPAVPEPVLVDEDEDPKEDEFKEEEDPQEEEDDMEVDIKEDENEPELTYLYEEMDLLNPPPPASKSEPADAIEDSDGLLPAHALVEKKGKAKDEFYGKLILDLGNEVRSSMEQGMVAMENLVKKLGNAKDKDNVDVVIAVERARQANVRNKASGSGLVRGQDAAPVARQCTFAGSIKCNPTVFRSTKGAVELVRWFEKTESVFGISECAEGKKVRFAAATLQGLSLTWWNAKVVTRGLETVNRMPWTQMKHLMTSEFCPIEEIQNGARTMELVERVKVDAYIRALTDNIKGEVTSSRPANLNEAVRMAHKLMDQKAQARDERILEGKKRKYYKEKNVSTGANALSIPTCDDCGEQGHTRNRCPKMVKQEKVGEVCGRAYVIKDAEPKGASYKIELADGTVVSTNTVLKGYTLNLVNRIFEIDLMPIELGTFSVIIGMDWLVKHDTIIVCGERVVHISYGNKMLIVQSDKGVSRLKVVSYIKAHKYVERGCHLFLAHVTKEKSKEK</sequence>
<dbReference type="GO" id="GO:0008270">
    <property type="term" value="F:zinc ion binding"/>
    <property type="evidence" value="ECO:0007669"/>
    <property type="project" value="UniProtKB-KW"/>
</dbReference>
<evidence type="ECO:0000259" key="3">
    <source>
        <dbReference type="PROSITE" id="PS50158"/>
    </source>
</evidence>
<dbReference type="PANTHER" id="PTHR15503">
    <property type="entry name" value="LDOC1 RELATED"/>
    <property type="match status" value="1"/>
</dbReference>
<feature type="domain" description="CCHC-type" evidence="3">
    <location>
        <begin position="372"/>
        <end position="387"/>
    </location>
</feature>
<dbReference type="CDD" id="cd00303">
    <property type="entry name" value="retropepsin_like"/>
    <property type="match status" value="1"/>
</dbReference>